<protein>
    <submittedName>
        <fullName evidence="1">Uncharacterized protein</fullName>
    </submittedName>
</protein>
<evidence type="ECO:0000313" key="2">
    <source>
        <dbReference type="Proteomes" id="UP000190065"/>
    </source>
</evidence>
<reference evidence="1 2" key="1">
    <citation type="submission" date="2017-02" db="EMBL/GenBank/DDBJ databases">
        <authorList>
            <person name="Peterson S.W."/>
        </authorList>
    </citation>
    <scope>NUCLEOTIDE SEQUENCE [LARGE SCALE GENOMIC DNA]</scope>
    <source>
        <strain evidence="1 2">ATCC 43324</strain>
    </source>
</reference>
<accession>A0A1T4MCZ3</accession>
<name>A0A1T4MCZ3_9BACT</name>
<dbReference type="Proteomes" id="UP000190065">
    <property type="component" value="Unassembled WGS sequence"/>
</dbReference>
<dbReference type="AlphaFoldDB" id="A0A1T4MCZ3"/>
<dbReference type="EMBL" id="FUXK01000006">
    <property type="protein sequence ID" value="SJZ64792.1"/>
    <property type="molecule type" value="Genomic_DNA"/>
</dbReference>
<sequence length="122" mass="14663">MRFSAYQTSITPYFVCMGLRGKIWWRWVGAVPVCPPVSPCWGAFIVKFPAHNAYIFWHGNTATRTFGRARRHRPYAFCLRELCMDVRPYGFVWQIVRVYRPYIFRLGRLHVDVEWYFCLMNE</sequence>
<organism evidence="1 2">
    <name type="scientific">Segatella oulorum</name>
    <dbReference type="NCBI Taxonomy" id="28136"/>
    <lineage>
        <taxon>Bacteria</taxon>
        <taxon>Pseudomonadati</taxon>
        <taxon>Bacteroidota</taxon>
        <taxon>Bacteroidia</taxon>
        <taxon>Bacteroidales</taxon>
        <taxon>Prevotellaceae</taxon>
        <taxon>Segatella</taxon>
    </lineage>
</organism>
<gene>
    <name evidence="1" type="ORF">SAMN02745202_00701</name>
</gene>
<proteinExistence type="predicted"/>
<evidence type="ECO:0000313" key="1">
    <source>
        <dbReference type="EMBL" id="SJZ64792.1"/>
    </source>
</evidence>